<dbReference type="Pfam" id="PF00107">
    <property type="entry name" value="ADH_zinc_N"/>
    <property type="match status" value="1"/>
</dbReference>
<gene>
    <name evidence="4" type="ORF">GT019_15395</name>
</gene>
<dbReference type="Gene3D" id="3.90.180.10">
    <property type="entry name" value="Medium-chain alcohol dehydrogenases, catalytic domain"/>
    <property type="match status" value="1"/>
</dbReference>
<dbReference type="InterPro" id="IPR036291">
    <property type="entry name" value="NAD(P)-bd_dom_sf"/>
</dbReference>
<dbReference type="Proteomes" id="UP000665561">
    <property type="component" value="Unassembled WGS sequence"/>
</dbReference>
<protein>
    <submittedName>
        <fullName evidence="4">Zinc-binding dehydrogenase</fullName>
    </submittedName>
</protein>
<dbReference type="InterPro" id="IPR047618">
    <property type="entry name" value="QOR-like"/>
</dbReference>
<dbReference type="InterPro" id="IPR011032">
    <property type="entry name" value="GroES-like_sf"/>
</dbReference>
<dbReference type="Pfam" id="PF08240">
    <property type="entry name" value="ADH_N"/>
    <property type="match status" value="1"/>
</dbReference>
<evidence type="ECO:0000256" key="1">
    <source>
        <dbReference type="ARBA" id="ARBA00022857"/>
    </source>
</evidence>
<dbReference type="CDD" id="cd05286">
    <property type="entry name" value="QOR2"/>
    <property type="match status" value="1"/>
</dbReference>
<dbReference type="InterPro" id="IPR013149">
    <property type="entry name" value="ADH-like_C"/>
</dbReference>
<accession>A0ABW9XRK0</accession>
<dbReference type="RefSeq" id="WP_161744133.1">
    <property type="nucleotide sequence ID" value="NZ_JAAAMV010000011.1"/>
</dbReference>
<organism evidence="4 5">
    <name type="scientific">Paenibacillus glycinis</name>
    <dbReference type="NCBI Taxonomy" id="2697035"/>
    <lineage>
        <taxon>Bacteria</taxon>
        <taxon>Bacillati</taxon>
        <taxon>Bacillota</taxon>
        <taxon>Bacilli</taxon>
        <taxon>Bacillales</taxon>
        <taxon>Paenibacillaceae</taxon>
        <taxon>Paenibacillus</taxon>
    </lineage>
</organism>
<evidence type="ECO:0000313" key="4">
    <source>
        <dbReference type="EMBL" id="NBD25268.1"/>
    </source>
</evidence>
<dbReference type="InterPro" id="IPR013154">
    <property type="entry name" value="ADH-like_N"/>
</dbReference>
<evidence type="ECO:0000259" key="3">
    <source>
        <dbReference type="SMART" id="SM00829"/>
    </source>
</evidence>
<dbReference type="SUPFAM" id="SSF50129">
    <property type="entry name" value="GroES-like"/>
    <property type="match status" value="1"/>
</dbReference>
<sequence>MKALVFHTFGGPEVLKLAEIAEPVLAPGSVKVRMRAIGLNYADVYRRRGSYHLVGEPPYILGYEGAGIVEETAPDVRGVKVGDRVGFADAPHANAELAVVPADRIVPLPDGIGFETAASVLLQGLTAHYLANDSYKVRPDDKVLVHAAAGGVGQLLVQLCRAKGARVIGLTSSAAKREAALAAGADEVLLYGGDWVSGVLRWSADAASGEEPAAGAGVDVAYDSVGATLPDSFKAVRTRGAVVFFGMAGGDPPPVDPRMLMDTSKTLTGGDLWNHVTTADERIRRSESLFADIQAGRLKLEPPKTFPLAEGAAAHRWIESRASTGKILLIP</sequence>
<proteinExistence type="predicted"/>
<comment type="caution">
    <text evidence="4">The sequence shown here is derived from an EMBL/GenBank/DDBJ whole genome shotgun (WGS) entry which is preliminary data.</text>
</comment>
<dbReference type="PANTHER" id="PTHR48106">
    <property type="entry name" value="QUINONE OXIDOREDUCTASE PIG3-RELATED"/>
    <property type="match status" value="1"/>
</dbReference>
<feature type="domain" description="Enoyl reductase (ER)" evidence="3">
    <location>
        <begin position="10"/>
        <end position="329"/>
    </location>
</feature>
<name>A0ABW9XRK0_9BACL</name>
<keyword evidence="5" id="KW-1185">Reference proteome</keyword>
<dbReference type="InterPro" id="IPR002364">
    <property type="entry name" value="Quin_OxRdtase/zeta-crystal_CS"/>
</dbReference>
<dbReference type="SMART" id="SM00829">
    <property type="entry name" value="PKS_ER"/>
    <property type="match status" value="1"/>
</dbReference>
<dbReference type="SUPFAM" id="SSF51735">
    <property type="entry name" value="NAD(P)-binding Rossmann-fold domains"/>
    <property type="match status" value="1"/>
</dbReference>
<keyword evidence="2" id="KW-0560">Oxidoreductase</keyword>
<dbReference type="PANTHER" id="PTHR48106:SF13">
    <property type="entry name" value="QUINONE OXIDOREDUCTASE-RELATED"/>
    <property type="match status" value="1"/>
</dbReference>
<evidence type="ECO:0000313" key="5">
    <source>
        <dbReference type="Proteomes" id="UP000665561"/>
    </source>
</evidence>
<dbReference type="InterPro" id="IPR020843">
    <property type="entry name" value="ER"/>
</dbReference>
<dbReference type="EMBL" id="JAAAMV010000011">
    <property type="protein sequence ID" value="NBD25268.1"/>
    <property type="molecule type" value="Genomic_DNA"/>
</dbReference>
<dbReference type="PROSITE" id="PS01162">
    <property type="entry name" value="QOR_ZETA_CRYSTAL"/>
    <property type="match status" value="1"/>
</dbReference>
<keyword evidence="1" id="KW-0521">NADP</keyword>
<dbReference type="Gene3D" id="3.40.50.720">
    <property type="entry name" value="NAD(P)-binding Rossmann-like Domain"/>
    <property type="match status" value="1"/>
</dbReference>
<evidence type="ECO:0000256" key="2">
    <source>
        <dbReference type="ARBA" id="ARBA00023002"/>
    </source>
</evidence>
<reference evidence="4 5" key="1">
    <citation type="submission" date="2020-01" db="EMBL/GenBank/DDBJ databases">
        <title>Paenibacillus soybeanensis sp. nov. isolated from the nodules of soybean (Glycine max(L.) Merr).</title>
        <authorList>
            <person name="Wang H."/>
        </authorList>
    </citation>
    <scope>NUCLEOTIDE SEQUENCE [LARGE SCALE GENOMIC DNA]</scope>
    <source>
        <strain evidence="4 5">T1</strain>
    </source>
</reference>